<keyword evidence="1 3" id="KW-0808">Transferase</keyword>
<evidence type="ECO:0000256" key="2">
    <source>
        <dbReference type="ARBA" id="ARBA00022777"/>
    </source>
</evidence>
<dbReference type="Proteomes" id="UP000332594">
    <property type="component" value="Unassembled WGS sequence"/>
</dbReference>
<dbReference type="PANTHER" id="PTHR43435:SF4">
    <property type="entry name" value="FGGY CARBOHYDRATE KINASE DOMAIN-CONTAINING PROTEIN"/>
    <property type="match status" value="1"/>
</dbReference>
<dbReference type="AlphaFoldDB" id="A0A485B2Y3"/>
<dbReference type="EC" id="2.7.1.16" evidence="3"/>
<dbReference type="GO" id="GO:0005737">
    <property type="term" value="C:cytoplasm"/>
    <property type="evidence" value="ECO:0007669"/>
    <property type="project" value="TreeGrafter"/>
</dbReference>
<evidence type="ECO:0000313" key="3">
    <source>
        <dbReference type="EMBL" id="VFS65868.1"/>
    </source>
</evidence>
<dbReference type="GO" id="GO:0008741">
    <property type="term" value="F:ribulokinase activity"/>
    <property type="evidence" value="ECO:0007669"/>
    <property type="project" value="UniProtKB-EC"/>
</dbReference>
<organism evidence="3 4">
    <name type="scientific">Raoultella terrigena</name>
    <name type="common">Klebsiella terrigena</name>
    <dbReference type="NCBI Taxonomy" id="577"/>
    <lineage>
        <taxon>Bacteria</taxon>
        <taxon>Pseudomonadati</taxon>
        <taxon>Pseudomonadota</taxon>
        <taxon>Gammaproteobacteria</taxon>
        <taxon>Enterobacterales</taxon>
        <taxon>Enterobacteriaceae</taxon>
        <taxon>Klebsiella/Raoultella group</taxon>
        <taxon>Raoultella</taxon>
    </lineage>
</organism>
<dbReference type="GO" id="GO:0019150">
    <property type="term" value="F:D-ribulokinase activity"/>
    <property type="evidence" value="ECO:0007669"/>
    <property type="project" value="TreeGrafter"/>
</dbReference>
<sequence>MAIAIGLDFGSDSVRALAVECATGEELASSVEWYPRWQEGLFCDAPNNQFRHHPRDYIESMEAALKSVLALLSPEQRAAVVGIGVDSTGSTPAPIDADGNVLGPAGRVRQQPECDVRAVERPYRGGRGGGYHPPVPPAGQRGLLPLYRRHLLQRMVLGQDPSRHPSG</sequence>
<dbReference type="GO" id="GO:0019321">
    <property type="term" value="P:pentose metabolic process"/>
    <property type="evidence" value="ECO:0007669"/>
    <property type="project" value="TreeGrafter"/>
</dbReference>
<evidence type="ECO:0000313" key="4">
    <source>
        <dbReference type="Proteomes" id="UP000332594"/>
    </source>
</evidence>
<evidence type="ECO:0000256" key="1">
    <source>
        <dbReference type="ARBA" id="ARBA00022679"/>
    </source>
</evidence>
<dbReference type="Gene3D" id="3.30.420.40">
    <property type="match status" value="1"/>
</dbReference>
<gene>
    <name evidence="3" type="primary">araB_2</name>
    <name evidence="3" type="ORF">NCTC13038_00636</name>
</gene>
<dbReference type="SUPFAM" id="SSF53067">
    <property type="entry name" value="Actin-like ATPase domain"/>
    <property type="match status" value="1"/>
</dbReference>
<dbReference type="InterPro" id="IPR043129">
    <property type="entry name" value="ATPase_NBD"/>
</dbReference>
<reference evidence="3 4" key="1">
    <citation type="submission" date="2019-03" db="EMBL/GenBank/DDBJ databases">
        <authorList>
            <consortium name="Pathogen Informatics"/>
        </authorList>
    </citation>
    <scope>NUCLEOTIDE SEQUENCE [LARGE SCALE GENOMIC DNA]</scope>
    <source>
        <strain evidence="3 4">NCTC13038</strain>
    </source>
</reference>
<dbReference type="EMBL" id="CAADJG010000002">
    <property type="protein sequence ID" value="VFS65868.1"/>
    <property type="molecule type" value="Genomic_DNA"/>
</dbReference>
<protein>
    <submittedName>
        <fullName evidence="3">Ribulokinase</fullName>
        <ecNumber evidence="3">2.7.1.16</ecNumber>
    </submittedName>
</protein>
<keyword evidence="2 3" id="KW-0418">Kinase</keyword>
<dbReference type="PANTHER" id="PTHR43435">
    <property type="entry name" value="RIBULOKINASE"/>
    <property type="match status" value="1"/>
</dbReference>
<accession>A0A485B2Y3</accession>
<name>A0A485B2Y3_RAOTE</name>
<proteinExistence type="predicted"/>